<feature type="signal peptide" evidence="12">
    <location>
        <begin position="1"/>
        <end position="15"/>
    </location>
</feature>
<dbReference type="SUPFAM" id="SSF50998">
    <property type="entry name" value="Quinoprotein alcohol dehydrogenase-like"/>
    <property type="match status" value="1"/>
</dbReference>
<proteinExistence type="predicted"/>
<dbReference type="Proteomes" id="UP001470230">
    <property type="component" value="Unassembled WGS sequence"/>
</dbReference>
<keyword evidence="6 12" id="KW-0732">Signal</keyword>
<dbReference type="EMBL" id="JAPFFF010000054">
    <property type="protein sequence ID" value="KAK8838809.1"/>
    <property type="molecule type" value="Genomic_DNA"/>
</dbReference>
<evidence type="ECO:0000256" key="10">
    <source>
        <dbReference type="ARBA" id="ARBA00022989"/>
    </source>
</evidence>
<evidence type="ECO:0000313" key="14">
    <source>
        <dbReference type="EMBL" id="KAK8838809.1"/>
    </source>
</evidence>
<evidence type="ECO:0000259" key="13">
    <source>
        <dbReference type="PROSITE" id="PS51392"/>
    </source>
</evidence>
<keyword evidence="15" id="KW-1185">Reference proteome</keyword>
<dbReference type="Gene3D" id="1.20.1440.180">
    <property type="entry name" value="KEN domain"/>
    <property type="match status" value="1"/>
</dbReference>
<dbReference type="PANTHER" id="PTHR13954">
    <property type="entry name" value="IRE1-RELATED"/>
    <property type="match status" value="1"/>
</dbReference>
<dbReference type="SMART" id="SM00564">
    <property type="entry name" value="PQQ"/>
    <property type="match status" value="1"/>
</dbReference>
<protein>
    <recommendedName>
        <fullName evidence="2">non-specific serine/threonine protein kinase</fullName>
        <ecNumber evidence="2">2.7.11.1</ecNumber>
    </recommendedName>
</protein>
<reference evidence="14 15" key="1">
    <citation type="submission" date="2024-04" db="EMBL/GenBank/DDBJ databases">
        <title>Tritrichomonas musculus Genome.</title>
        <authorList>
            <person name="Alves-Ferreira E."/>
            <person name="Grigg M."/>
            <person name="Lorenzi H."/>
            <person name="Galac M."/>
        </authorList>
    </citation>
    <scope>NUCLEOTIDE SEQUENCE [LARGE SCALE GENOMIC DNA]</scope>
    <source>
        <strain evidence="14 15">EAF2021</strain>
    </source>
</reference>
<evidence type="ECO:0000256" key="11">
    <source>
        <dbReference type="ARBA" id="ARBA00023136"/>
    </source>
</evidence>
<dbReference type="InterPro" id="IPR011009">
    <property type="entry name" value="Kinase-like_dom_sf"/>
</dbReference>
<dbReference type="InterPro" id="IPR045133">
    <property type="entry name" value="IRE1/2-like"/>
</dbReference>
<dbReference type="InterPro" id="IPR038357">
    <property type="entry name" value="KEN_sf"/>
</dbReference>
<evidence type="ECO:0000313" key="15">
    <source>
        <dbReference type="Proteomes" id="UP001470230"/>
    </source>
</evidence>
<name>A0ABR2GXZ4_9EUKA</name>
<accession>A0ABR2GXZ4</accession>
<dbReference type="PANTHER" id="PTHR13954:SF6">
    <property type="entry name" value="NON-SPECIFIC SERINE_THREONINE PROTEIN KINASE"/>
    <property type="match status" value="1"/>
</dbReference>
<dbReference type="Pfam" id="PF06479">
    <property type="entry name" value="Ribonuc_2-5A"/>
    <property type="match status" value="1"/>
</dbReference>
<evidence type="ECO:0000256" key="1">
    <source>
        <dbReference type="ARBA" id="ARBA00004479"/>
    </source>
</evidence>
<evidence type="ECO:0000256" key="9">
    <source>
        <dbReference type="ARBA" id="ARBA00022840"/>
    </source>
</evidence>
<keyword evidence="8" id="KW-0418">Kinase</keyword>
<keyword evidence="5" id="KW-0812">Transmembrane</keyword>
<feature type="chain" id="PRO_5047011072" description="non-specific serine/threonine protein kinase" evidence="12">
    <location>
        <begin position="16"/>
        <end position="688"/>
    </location>
</feature>
<dbReference type="PROSITE" id="PS51392">
    <property type="entry name" value="KEN"/>
    <property type="match status" value="1"/>
</dbReference>
<comment type="caution">
    <text evidence="14">The sequence shown here is derived from an EMBL/GenBank/DDBJ whole genome shotgun (WGS) entry which is preliminary data.</text>
</comment>
<evidence type="ECO:0000256" key="7">
    <source>
        <dbReference type="ARBA" id="ARBA00022741"/>
    </source>
</evidence>
<dbReference type="Gene3D" id="1.10.510.10">
    <property type="entry name" value="Transferase(Phosphotransferase) domain 1"/>
    <property type="match status" value="1"/>
</dbReference>
<keyword evidence="4" id="KW-0808">Transferase</keyword>
<organism evidence="14 15">
    <name type="scientific">Tritrichomonas musculus</name>
    <dbReference type="NCBI Taxonomy" id="1915356"/>
    <lineage>
        <taxon>Eukaryota</taxon>
        <taxon>Metamonada</taxon>
        <taxon>Parabasalia</taxon>
        <taxon>Tritrichomonadida</taxon>
        <taxon>Tritrichomonadidae</taxon>
        <taxon>Tritrichomonas</taxon>
    </lineage>
</organism>
<evidence type="ECO:0000256" key="2">
    <source>
        <dbReference type="ARBA" id="ARBA00012513"/>
    </source>
</evidence>
<evidence type="ECO:0000256" key="12">
    <source>
        <dbReference type="SAM" id="SignalP"/>
    </source>
</evidence>
<dbReference type="InterPro" id="IPR015943">
    <property type="entry name" value="WD40/YVTN_repeat-like_dom_sf"/>
</dbReference>
<gene>
    <name evidence="14" type="ORF">M9Y10_032848</name>
</gene>
<evidence type="ECO:0000256" key="5">
    <source>
        <dbReference type="ARBA" id="ARBA00022692"/>
    </source>
</evidence>
<evidence type="ECO:0000256" key="6">
    <source>
        <dbReference type="ARBA" id="ARBA00022729"/>
    </source>
</evidence>
<keyword evidence="7" id="KW-0547">Nucleotide-binding</keyword>
<keyword evidence="10" id="KW-1133">Transmembrane helix</keyword>
<dbReference type="InterPro" id="IPR010513">
    <property type="entry name" value="KEN_dom"/>
</dbReference>
<dbReference type="Gene3D" id="2.130.10.10">
    <property type="entry name" value="YVTN repeat-like/Quinoprotein amine dehydrogenase"/>
    <property type="match status" value="1"/>
</dbReference>
<evidence type="ECO:0000256" key="8">
    <source>
        <dbReference type="ARBA" id="ARBA00022777"/>
    </source>
</evidence>
<keyword evidence="9" id="KW-0067">ATP-binding</keyword>
<evidence type="ECO:0000256" key="3">
    <source>
        <dbReference type="ARBA" id="ARBA00022527"/>
    </source>
</evidence>
<dbReference type="SUPFAM" id="SSF56112">
    <property type="entry name" value="Protein kinase-like (PK-like)"/>
    <property type="match status" value="1"/>
</dbReference>
<sequence length="688" mass="77926">MLSLFILAFPFLSICQNSELVAQGITSKWSTTTNENYIYIGTDDGFIHRVDVITGEVVWSVSTGGPIFDSKYQSTTTFFPSIDGFLVSFSPKYGYRRFPIPIRDLVFLAPFIAETGQIFTSGKSTSIYFVDRDGLISSTIKSNASIPVQSIDGDKTTLVRIDYSLNINGEISEVIRYSEFSVKPSNKDLRYLQNKNTISVTTTFSGGVNLKVNDTVYQFSVTGTPTIVFDSNGPFEFITERDGVPLGVDDLFLLNSNGAPVAVPSGPLTTVENSGLLIDDMPMINGKKGEDNNRYSLVEGQHEMNPFIYFKSLIPQADINRIANVMTDPGAAINFYKNRLQPSYLIISATLFIFYIGLRTIEYLMNKLKYSMQITIDPNDPSIGYLGDERCSIVRAKNIDVDLIKKYSIFGLPTIKAIHSEGNGVKTLLFQPLVAYDFHSNNFDPKTFIQTAMRCLQSLFQNGLVHGSISKDNVFVDNNNDPLFGGYERTMRKSDQIIDRANDILSIATIVNNIVNESDYAEKFNQNGEYPLLADLLYEMMIDDPEERPTPQEVLNHPLFLSGLQKMNIFMHASDFLMSPAANDRKLQSLFDENYEQVIGSNWMRTVDLKLVKDALKNTDYSEHSIVDLVRFIRNKYVHPLKLPDDDPIMSIFADQDTYFTYFHKLYPNLFLYTYYFIDKYEKFVDTN</sequence>
<feature type="domain" description="KEN" evidence="13">
    <location>
        <begin position="563"/>
        <end position="688"/>
    </location>
</feature>
<dbReference type="InterPro" id="IPR018391">
    <property type="entry name" value="PQQ_b-propeller_rpt"/>
</dbReference>
<keyword evidence="11" id="KW-0472">Membrane</keyword>
<comment type="subcellular location">
    <subcellularLocation>
        <location evidence="1">Membrane</location>
        <topology evidence="1">Single-pass type I membrane protein</topology>
    </subcellularLocation>
</comment>
<dbReference type="EC" id="2.7.11.1" evidence="2"/>
<evidence type="ECO:0000256" key="4">
    <source>
        <dbReference type="ARBA" id="ARBA00022679"/>
    </source>
</evidence>
<dbReference type="InterPro" id="IPR011047">
    <property type="entry name" value="Quinoprotein_ADH-like_sf"/>
</dbReference>
<keyword evidence="3" id="KW-0723">Serine/threonine-protein kinase</keyword>